<organism evidence="1 2">
    <name type="scientific">Rugosimonospora acidiphila</name>
    <dbReference type="NCBI Taxonomy" id="556531"/>
    <lineage>
        <taxon>Bacteria</taxon>
        <taxon>Bacillati</taxon>
        <taxon>Actinomycetota</taxon>
        <taxon>Actinomycetes</taxon>
        <taxon>Micromonosporales</taxon>
        <taxon>Micromonosporaceae</taxon>
        <taxon>Rugosimonospora</taxon>
    </lineage>
</organism>
<dbReference type="Proteomes" id="UP001501570">
    <property type="component" value="Unassembled WGS sequence"/>
</dbReference>
<proteinExistence type="predicted"/>
<gene>
    <name evidence="1" type="ORF">GCM10023322_40680</name>
</gene>
<protein>
    <recommendedName>
        <fullName evidence="3">DUF3052 family protein</fullName>
    </recommendedName>
</protein>
<reference evidence="2" key="1">
    <citation type="journal article" date="2019" name="Int. J. Syst. Evol. Microbiol.">
        <title>The Global Catalogue of Microorganisms (GCM) 10K type strain sequencing project: providing services to taxonomists for standard genome sequencing and annotation.</title>
        <authorList>
            <consortium name="The Broad Institute Genomics Platform"/>
            <consortium name="The Broad Institute Genome Sequencing Center for Infectious Disease"/>
            <person name="Wu L."/>
            <person name="Ma J."/>
        </authorList>
    </citation>
    <scope>NUCLEOTIDE SEQUENCE [LARGE SCALE GENOMIC DNA]</scope>
    <source>
        <strain evidence="2">JCM 18304</strain>
    </source>
</reference>
<keyword evidence="2" id="KW-1185">Reference proteome</keyword>
<evidence type="ECO:0000313" key="1">
    <source>
        <dbReference type="EMBL" id="GAA5188911.1"/>
    </source>
</evidence>
<evidence type="ECO:0008006" key="3">
    <source>
        <dbReference type="Google" id="ProtNLM"/>
    </source>
</evidence>
<accession>A0ABP9RXU7</accession>
<dbReference type="EMBL" id="BAABJQ010000011">
    <property type="protein sequence ID" value="GAA5188911.1"/>
    <property type="molecule type" value="Genomic_DNA"/>
</dbReference>
<evidence type="ECO:0000313" key="2">
    <source>
        <dbReference type="Proteomes" id="UP001501570"/>
    </source>
</evidence>
<sequence length="122" mass="13081">MVEKLGIKPAQSVLVINPPDDYGSIVGDLPPGTTVVRHRPADVVHAFAATPEELDEHGPVAVASVLDDGVVWISYPADGQSTIDLGLLQNAIAGWKPVNEQIKIDGAWSAMEFRRENELGQT</sequence>
<comment type="caution">
    <text evidence="1">The sequence shown here is derived from an EMBL/GenBank/DDBJ whole genome shotgun (WGS) entry which is preliminary data.</text>
</comment>
<name>A0ABP9RXU7_9ACTN</name>